<organism evidence="2 3">
    <name type="scientific">Rheinheimera baltica</name>
    <dbReference type="NCBI Taxonomy" id="67576"/>
    <lineage>
        <taxon>Bacteria</taxon>
        <taxon>Pseudomonadati</taxon>
        <taxon>Pseudomonadota</taxon>
        <taxon>Gammaproteobacteria</taxon>
        <taxon>Chromatiales</taxon>
        <taxon>Chromatiaceae</taxon>
        <taxon>Rheinheimera</taxon>
    </lineage>
</organism>
<sequence length="134" mass="13463">MNTNSKQLLAARIILALLAITMAAFTLPAYLDPTSNPGLNALSGESISLGSTAGAFLGRQLTLIIIALIGAISGQRLLVAIGGFGIGFMNGHDAIFMGLVGGESMAFAAGAGAVFALLATLTAIIAIRSSGQSR</sequence>
<reference evidence="2 3" key="1">
    <citation type="submission" date="2022-11" db="EMBL/GenBank/DDBJ databases">
        <title>Viruses from the air-sea interface of a natural surface slick.</title>
        <authorList>
            <person name="Rahlff J."/>
            <person name="Holmfeldt K."/>
        </authorList>
    </citation>
    <scope>NUCLEOTIDE SEQUENCE [LARGE SCALE GENOMIC DNA]</scope>
    <source>
        <strain evidence="2 3">SMS4</strain>
    </source>
</reference>
<feature type="transmembrane region" description="Helical" evidence="1">
    <location>
        <begin position="77"/>
        <end position="100"/>
    </location>
</feature>
<keyword evidence="3" id="KW-1185">Reference proteome</keyword>
<evidence type="ECO:0000256" key="1">
    <source>
        <dbReference type="SAM" id="Phobius"/>
    </source>
</evidence>
<evidence type="ECO:0000313" key="2">
    <source>
        <dbReference type="EMBL" id="MDP5135198.1"/>
    </source>
</evidence>
<feature type="transmembrane region" description="Helical" evidence="1">
    <location>
        <begin position="106"/>
        <end position="127"/>
    </location>
</feature>
<dbReference type="EMBL" id="JAPJDZ010000007">
    <property type="protein sequence ID" value="MDP5135198.1"/>
    <property type="molecule type" value="Genomic_DNA"/>
</dbReference>
<keyword evidence="1" id="KW-0812">Transmembrane</keyword>
<protein>
    <submittedName>
        <fullName evidence="2">Uncharacterized protein</fullName>
    </submittedName>
</protein>
<evidence type="ECO:0000313" key="3">
    <source>
        <dbReference type="Proteomes" id="UP001231109"/>
    </source>
</evidence>
<comment type="caution">
    <text evidence="2">The sequence shown here is derived from an EMBL/GenBank/DDBJ whole genome shotgun (WGS) entry which is preliminary data.</text>
</comment>
<keyword evidence="1" id="KW-0472">Membrane</keyword>
<dbReference type="RefSeq" id="WP_305974123.1">
    <property type="nucleotide sequence ID" value="NZ_JAPJDZ010000007.1"/>
</dbReference>
<keyword evidence="1" id="KW-1133">Transmembrane helix</keyword>
<dbReference type="Proteomes" id="UP001231109">
    <property type="component" value="Unassembled WGS sequence"/>
</dbReference>
<accession>A0ABT9HW41</accession>
<proteinExistence type="predicted"/>
<name>A0ABT9HW41_9GAMM</name>
<gene>
    <name evidence="2" type="ORF">ORJ04_04445</name>
</gene>
<feature type="transmembrane region" description="Helical" evidence="1">
    <location>
        <begin position="47"/>
        <end position="70"/>
    </location>
</feature>